<keyword evidence="7" id="KW-0539">Nucleus</keyword>
<protein>
    <submittedName>
        <fullName evidence="12 13">Sde2 N-terminal ubiquitin domain-containing protein</fullName>
    </submittedName>
</protein>
<keyword evidence="6" id="KW-0508">mRNA splicing</keyword>
<dbReference type="Proteomes" id="UP000046395">
    <property type="component" value="Unassembled WGS sequence"/>
</dbReference>
<feature type="region of interest" description="Disordered" evidence="9">
    <location>
        <begin position="151"/>
        <end position="172"/>
    </location>
</feature>
<evidence type="ECO:0000256" key="4">
    <source>
        <dbReference type="ARBA" id="ARBA00022490"/>
    </source>
</evidence>
<dbReference type="WBParaSite" id="TMUE_3000011124.1">
    <property type="protein sequence ID" value="TMUE_3000011124.1"/>
    <property type="gene ID" value="WBGene00301168"/>
</dbReference>
<dbReference type="PANTHER" id="PTHR12786">
    <property type="entry name" value="SPLICING FACTOR SF3A-RELATED"/>
    <property type="match status" value="1"/>
</dbReference>
<proteinExistence type="inferred from homology"/>
<dbReference type="GO" id="GO:0008380">
    <property type="term" value="P:RNA splicing"/>
    <property type="evidence" value="ECO:0007669"/>
    <property type="project" value="UniProtKB-KW"/>
</dbReference>
<evidence type="ECO:0000256" key="2">
    <source>
        <dbReference type="ARBA" id="ARBA00004496"/>
    </source>
</evidence>
<comment type="similarity">
    <text evidence="3">Belongs to the SDE2 family.</text>
</comment>
<organism evidence="11 13">
    <name type="scientific">Trichuris muris</name>
    <name type="common">Mouse whipworm</name>
    <dbReference type="NCBI Taxonomy" id="70415"/>
    <lineage>
        <taxon>Eukaryota</taxon>
        <taxon>Metazoa</taxon>
        <taxon>Ecdysozoa</taxon>
        <taxon>Nematoda</taxon>
        <taxon>Enoplea</taxon>
        <taxon>Dorylaimia</taxon>
        <taxon>Trichinellida</taxon>
        <taxon>Trichuridae</taxon>
        <taxon>Trichuris</taxon>
    </lineage>
</organism>
<evidence type="ECO:0000313" key="11">
    <source>
        <dbReference type="Proteomes" id="UP000046395"/>
    </source>
</evidence>
<dbReference type="WBParaSite" id="TMUE_3000013752.1">
    <property type="protein sequence ID" value="TMUE_3000013752.1"/>
    <property type="gene ID" value="WBGene00290223"/>
</dbReference>
<dbReference type="PANTHER" id="PTHR12786:SF1">
    <property type="entry name" value="SPLICING REGULATOR SDE2"/>
    <property type="match status" value="1"/>
</dbReference>
<evidence type="ECO:0000256" key="7">
    <source>
        <dbReference type="ARBA" id="ARBA00023242"/>
    </source>
</evidence>
<evidence type="ECO:0000256" key="8">
    <source>
        <dbReference type="ARBA" id="ARBA00023306"/>
    </source>
</evidence>
<feature type="region of interest" description="Disordered" evidence="9">
    <location>
        <begin position="191"/>
        <end position="210"/>
    </location>
</feature>
<dbReference type="STRING" id="70415.A0A5S6R3J5"/>
<evidence type="ECO:0000313" key="13">
    <source>
        <dbReference type="WBParaSite" id="TMUE_3000013752.1"/>
    </source>
</evidence>
<dbReference type="InterPro" id="IPR053822">
    <property type="entry name" value="SDE2-like_dom"/>
</dbReference>
<keyword evidence="11" id="KW-1185">Reference proteome</keyword>
<comment type="subcellular location">
    <subcellularLocation>
        <location evidence="2">Cytoplasm</location>
    </subcellularLocation>
    <subcellularLocation>
        <location evidence="1">Nucleus</location>
    </subcellularLocation>
</comment>
<evidence type="ECO:0000259" key="10">
    <source>
        <dbReference type="Pfam" id="PF22782"/>
    </source>
</evidence>
<dbReference type="GO" id="GO:0005737">
    <property type="term" value="C:cytoplasm"/>
    <property type="evidence" value="ECO:0007669"/>
    <property type="project" value="UniProtKB-SubCell"/>
</dbReference>
<keyword evidence="5" id="KW-0507">mRNA processing</keyword>
<dbReference type="AlphaFoldDB" id="A0A5S6R3J5"/>
<sequence>MKVPLRELLTLPKEWVSVRLNGRFVSDWRTLKEDDPYEVRVRLLGGKGGFGSLLRSFGSQFYKSTNQDMCRDLSGRRLKSQKDEERLRKYVELLRERRKRKRKQEDTRAKRLSRLPKHVFDDPEYNSTKQAILAETESAIEEGLKKVKSQLSETVTTPSTSKASGVGDSSVGPCAKPIKLDERAIWLGVDGIDVSSSSDSDPDEDPVPSK</sequence>
<evidence type="ECO:0000256" key="1">
    <source>
        <dbReference type="ARBA" id="ARBA00004123"/>
    </source>
</evidence>
<name>A0A5S6R3J5_TRIMR</name>
<evidence type="ECO:0000256" key="5">
    <source>
        <dbReference type="ARBA" id="ARBA00022664"/>
    </source>
</evidence>
<evidence type="ECO:0000313" key="12">
    <source>
        <dbReference type="WBParaSite" id="TMUE_3000011124.1"/>
    </source>
</evidence>
<dbReference type="InterPro" id="IPR051421">
    <property type="entry name" value="RNA_Proc_DNA_Dmg_Regulator"/>
</dbReference>
<feature type="compositionally biased region" description="Acidic residues" evidence="9">
    <location>
        <begin position="200"/>
        <end position="210"/>
    </location>
</feature>
<keyword evidence="8" id="KW-0131">Cell cycle</keyword>
<keyword evidence="4" id="KW-0963">Cytoplasm</keyword>
<evidence type="ECO:0000256" key="6">
    <source>
        <dbReference type="ARBA" id="ARBA00023187"/>
    </source>
</evidence>
<feature type="compositionally biased region" description="Polar residues" evidence="9">
    <location>
        <begin position="151"/>
        <end position="163"/>
    </location>
</feature>
<evidence type="ECO:0000256" key="9">
    <source>
        <dbReference type="SAM" id="MobiDB-lite"/>
    </source>
</evidence>
<dbReference type="GO" id="GO:0005634">
    <property type="term" value="C:nucleus"/>
    <property type="evidence" value="ECO:0007669"/>
    <property type="project" value="UniProtKB-SubCell"/>
</dbReference>
<dbReference type="GO" id="GO:0006397">
    <property type="term" value="P:mRNA processing"/>
    <property type="evidence" value="ECO:0007669"/>
    <property type="project" value="UniProtKB-KW"/>
</dbReference>
<feature type="domain" description="SDE2-like" evidence="10">
    <location>
        <begin position="45"/>
        <end position="141"/>
    </location>
</feature>
<dbReference type="Pfam" id="PF22782">
    <property type="entry name" value="SDE2"/>
    <property type="match status" value="1"/>
</dbReference>
<reference evidence="11" key="1">
    <citation type="submission" date="2014-03" db="EMBL/GenBank/DDBJ databases">
        <title>The whipworm genome and dual-species transcriptomics of an intimate host-pathogen interaction.</title>
        <authorList>
            <person name="Foth B.J."/>
            <person name="Tsai I.J."/>
            <person name="Reid A.J."/>
            <person name="Bancroft A.J."/>
            <person name="Nichol S."/>
            <person name="Tracey A."/>
            <person name="Holroyd N."/>
            <person name="Cotton J.A."/>
            <person name="Stanley E.J."/>
            <person name="Zarowiecki M."/>
            <person name="Liu J.Z."/>
            <person name="Huckvale T."/>
            <person name="Cooper P.J."/>
            <person name="Grencis R.K."/>
            <person name="Berriman M."/>
        </authorList>
    </citation>
    <scope>NUCLEOTIDE SEQUENCE [LARGE SCALE GENOMIC DNA]</scope>
    <source>
        <strain evidence="11">Edinburgh</strain>
    </source>
</reference>
<accession>A0A5S6R3J5</accession>
<reference evidence="12 13" key="2">
    <citation type="submission" date="2019-12" db="UniProtKB">
        <authorList>
            <consortium name="WormBaseParasite"/>
        </authorList>
    </citation>
    <scope>IDENTIFICATION</scope>
</reference>
<evidence type="ECO:0000256" key="3">
    <source>
        <dbReference type="ARBA" id="ARBA00008726"/>
    </source>
</evidence>